<proteinExistence type="predicted"/>
<sequence>MTNRKAPAGDADAALNAADRPSSLWRNRSFVRFLAGQFVTNAGDSLYAVAVVWLVFDLSGSTVLTGLANALLLLPYLLQFVAGPLVDRTPMRGILVGTQLVQAVVVLVVPVAALTDTLSLGLVLAVVPALAAAKLLVAPVPAALLPRIVASDRLERGNSALATVTLGLDVVFDAAGGLAIAAVGTTALFLVDSVSFALAGVLFAGVVVPSAGNEAADGNAADDDGEDEEDEEDDAAQLGDYLHDLRVGVDALRGSVFVPLLVRAAAFNLAVGVTLAVLPAFGATAGGPGVYGLLLGAMGVGRFAGSVAAPSLRGVGYGWVTATSRLSAGSLWLGAIHAPSSTVAVGLFGVGWAAAGVDGVLVSTLNQRVFPADLLGRVSTLKGTVSTGTLPMGSVVGGIVASHLGVGSTLTLASGLVALIGLSVLGRRTLRRLPPVADADAAAFGVETSGSVGGVSKEQSG</sequence>
<dbReference type="EMBL" id="JBHTAH010000001">
    <property type="protein sequence ID" value="MFC7068422.1"/>
    <property type="molecule type" value="Genomic_DNA"/>
</dbReference>
<feature type="transmembrane region" description="Helical" evidence="6">
    <location>
        <begin position="30"/>
        <end position="56"/>
    </location>
</feature>
<feature type="transmembrane region" description="Helical" evidence="6">
    <location>
        <begin position="187"/>
        <end position="208"/>
    </location>
</feature>
<keyword evidence="2" id="KW-1003">Cell membrane</keyword>
<accession>A0ABD5W582</accession>
<evidence type="ECO:0000256" key="3">
    <source>
        <dbReference type="ARBA" id="ARBA00022692"/>
    </source>
</evidence>
<protein>
    <submittedName>
        <fullName evidence="7">MFS transporter</fullName>
    </submittedName>
</protein>
<feature type="transmembrane region" description="Helical" evidence="6">
    <location>
        <begin position="120"/>
        <end position="145"/>
    </location>
</feature>
<gene>
    <name evidence="7" type="ORF">ACFQL9_02115</name>
</gene>
<keyword evidence="8" id="KW-1185">Reference proteome</keyword>
<dbReference type="AlphaFoldDB" id="A0ABD5W582"/>
<dbReference type="CDD" id="cd06173">
    <property type="entry name" value="MFS_MefA_like"/>
    <property type="match status" value="1"/>
</dbReference>
<dbReference type="RefSeq" id="WP_284031462.1">
    <property type="nucleotide sequence ID" value="NZ_CP126154.1"/>
</dbReference>
<dbReference type="Gene3D" id="1.20.1250.20">
    <property type="entry name" value="MFS general substrate transporter like domains"/>
    <property type="match status" value="1"/>
</dbReference>
<evidence type="ECO:0000256" key="5">
    <source>
        <dbReference type="ARBA" id="ARBA00023136"/>
    </source>
</evidence>
<dbReference type="GO" id="GO:0005886">
    <property type="term" value="C:plasma membrane"/>
    <property type="evidence" value="ECO:0007669"/>
    <property type="project" value="UniProtKB-SubCell"/>
</dbReference>
<reference evidence="7 8" key="1">
    <citation type="journal article" date="2019" name="Int. J. Syst. Evol. Microbiol.">
        <title>The Global Catalogue of Microorganisms (GCM) 10K type strain sequencing project: providing services to taxonomists for standard genome sequencing and annotation.</title>
        <authorList>
            <consortium name="The Broad Institute Genomics Platform"/>
            <consortium name="The Broad Institute Genome Sequencing Center for Infectious Disease"/>
            <person name="Wu L."/>
            <person name="Ma J."/>
        </authorList>
    </citation>
    <scope>NUCLEOTIDE SEQUENCE [LARGE SCALE GENOMIC DNA]</scope>
    <source>
        <strain evidence="7 8">DT31</strain>
    </source>
</reference>
<feature type="transmembrane region" description="Helical" evidence="6">
    <location>
        <begin position="94"/>
        <end position="114"/>
    </location>
</feature>
<comment type="caution">
    <text evidence="7">The sequence shown here is derived from an EMBL/GenBank/DDBJ whole genome shotgun (WGS) entry which is preliminary data.</text>
</comment>
<dbReference type="PANTHER" id="PTHR23513:SF6">
    <property type="entry name" value="MAJOR FACILITATOR SUPERFAMILY ASSOCIATED DOMAIN-CONTAINING PROTEIN"/>
    <property type="match status" value="1"/>
</dbReference>
<evidence type="ECO:0000313" key="7">
    <source>
        <dbReference type="EMBL" id="MFC7068422.1"/>
    </source>
</evidence>
<organism evidence="7 8">
    <name type="scientific">Halobaculum lipolyticum</name>
    <dbReference type="NCBI Taxonomy" id="3032001"/>
    <lineage>
        <taxon>Archaea</taxon>
        <taxon>Methanobacteriati</taxon>
        <taxon>Methanobacteriota</taxon>
        <taxon>Stenosarchaea group</taxon>
        <taxon>Halobacteria</taxon>
        <taxon>Halobacteriales</taxon>
        <taxon>Haloferacaceae</taxon>
        <taxon>Halobaculum</taxon>
    </lineage>
</organism>
<feature type="transmembrane region" description="Helical" evidence="6">
    <location>
        <begin position="289"/>
        <end position="309"/>
    </location>
</feature>
<keyword evidence="4 6" id="KW-1133">Transmembrane helix</keyword>
<evidence type="ECO:0000256" key="6">
    <source>
        <dbReference type="SAM" id="Phobius"/>
    </source>
</evidence>
<feature type="transmembrane region" description="Helical" evidence="6">
    <location>
        <begin position="330"/>
        <end position="355"/>
    </location>
</feature>
<feature type="transmembrane region" description="Helical" evidence="6">
    <location>
        <begin position="400"/>
        <end position="425"/>
    </location>
</feature>
<evidence type="ECO:0000313" key="8">
    <source>
        <dbReference type="Proteomes" id="UP001596461"/>
    </source>
</evidence>
<feature type="transmembrane region" description="Helical" evidence="6">
    <location>
        <begin position="157"/>
        <end position="181"/>
    </location>
</feature>
<comment type="subcellular location">
    <subcellularLocation>
        <location evidence="1">Cell membrane</location>
        <topology evidence="1">Multi-pass membrane protein</topology>
    </subcellularLocation>
</comment>
<keyword evidence="3 6" id="KW-0812">Transmembrane</keyword>
<name>A0ABD5W582_9EURY</name>
<feature type="transmembrane region" description="Helical" evidence="6">
    <location>
        <begin position="260"/>
        <end position="283"/>
    </location>
</feature>
<dbReference type="InterPro" id="IPR011701">
    <property type="entry name" value="MFS"/>
</dbReference>
<evidence type="ECO:0000256" key="1">
    <source>
        <dbReference type="ARBA" id="ARBA00004651"/>
    </source>
</evidence>
<evidence type="ECO:0000256" key="4">
    <source>
        <dbReference type="ARBA" id="ARBA00022989"/>
    </source>
</evidence>
<dbReference type="SUPFAM" id="SSF103473">
    <property type="entry name" value="MFS general substrate transporter"/>
    <property type="match status" value="1"/>
</dbReference>
<dbReference type="GeneID" id="81126360"/>
<dbReference type="InterPro" id="IPR036259">
    <property type="entry name" value="MFS_trans_sf"/>
</dbReference>
<dbReference type="PANTHER" id="PTHR23513">
    <property type="entry name" value="INTEGRAL MEMBRANE EFFLUX PROTEIN-RELATED"/>
    <property type="match status" value="1"/>
</dbReference>
<dbReference type="Proteomes" id="UP001596461">
    <property type="component" value="Unassembled WGS sequence"/>
</dbReference>
<keyword evidence="5 6" id="KW-0472">Membrane</keyword>
<evidence type="ECO:0000256" key="2">
    <source>
        <dbReference type="ARBA" id="ARBA00022475"/>
    </source>
</evidence>
<dbReference type="Pfam" id="PF07690">
    <property type="entry name" value="MFS_1"/>
    <property type="match status" value="1"/>
</dbReference>
<feature type="transmembrane region" description="Helical" evidence="6">
    <location>
        <begin position="62"/>
        <end position="82"/>
    </location>
</feature>